<protein>
    <submittedName>
        <fullName evidence="1">Uncharacterized protein</fullName>
    </submittedName>
</protein>
<reference evidence="1 2" key="1">
    <citation type="submission" date="2020-05" db="EMBL/GenBank/DDBJ databases">
        <title>Whole genome shotgun sequence of Streptomyces microflavus NBRC 13062.</title>
        <authorList>
            <person name="Komaki H."/>
            <person name="Tamura T."/>
        </authorList>
    </citation>
    <scope>NUCLEOTIDE SEQUENCE [LARGE SCALE GENOMIC DNA]</scope>
    <source>
        <strain evidence="1 2">NBRC 13062</strain>
    </source>
</reference>
<gene>
    <name evidence="1" type="ORF">Smic_78080</name>
</gene>
<dbReference type="EMBL" id="BLWD01000002">
    <property type="protein sequence ID" value="GFN09252.1"/>
    <property type="molecule type" value="Genomic_DNA"/>
</dbReference>
<evidence type="ECO:0000313" key="1">
    <source>
        <dbReference type="EMBL" id="GFN09252.1"/>
    </source>
</evidence>
<dbReference type="RefSeq" id="WP_097955235.1">
    <property type="nucleotide sequence ID" value="NZ_CP108588.1"/>
</dbReference>
<comment type="caution">
    <text evidence="1">The sequence shown here is derived from an EMBL/GenBank/DDBJ whole genome shotgun (WGS) entry which is preliminary data.</text>
</comment>
<accession>A0A7J0D3E8</accession>
<sequence>MQNGGEDLLCLFIEPYCDVFWLKPGDEFTVVPADEVSDPQFTVVAVEHRLVVWIFEGGDPAKVIVDYTVIDSNGTELPDGYQWPAGRSPY</sequence>
<organism evidence="1 2">
    <name type="scientific">Streptomyces microflavus</name>
    <name type="common">Streptomyces lipmanii</name>
    <dbReference type="NCBI Taxonomy" id="1919"/>
    <lineage>
        <taxon>Bacteria</taxon>
        <taxon>Bacillati</taxon>
        <taxon>Actinomycetota</taxon>
        <taxon>Actinomycetes</taxon>
        <taxon>Kitasatosporales</taxon>
        <taxon>Streptomycetaceae</taxon>
        <taxon>Streptomyces</taxon>
    </lineage>
</organism>
<dbReference type="AlphaFoldDB" id="A0A7J0D3E8"/>
<name>A0A7J0D3E8_STRMI</name>
<evidence type="ECO:0000313" key="2">
    <source>
        <dbReference type="Proteomes" id="UP000498740"/>
    </source>
</evidence>
<dbReference type="Proteomes" id="UP000498740">
    <property type="component" value="Unassembled WGS sequence"/>
</dbReference>
<proteinExistence type="predicted"/>